<evidence type="ECO:0000313" key="8">
    <source>
        <dbReference type="EMBL" id="KAK2561209.1"/>
    </source>
</evidence>
<keyword evidence="4" id="KW-1133">Transmembrane helix</keyword>
<reference evidence="8" key="2">
    <citation type="journal article" date="2023" name="Science">
        <title>Genomic signatures of disease resistance in endangered staghorn corals.</title>
        <authorList>
            <person name="Vollmer S.V."/>
            <person name="Selwyn J.D."/>
            <person name="Despard B.A."/>
            <person name="Roesel C.L."/>
        </authorList>
    </citation>
    <scope>NUCLEOTIDE SEQUENCE</scope>
    <source>
        <strain evidence="8">K2</strain>
    </source>
</reference>
<dbReference type="SMART" id="SM00404">
    <property type="entry name" value="PTPc_motif"/>
    <property type="match status" value="1"/>
</dbReference>
<dbReference type="AlphaFoldDB" id="A0AAD9QH49"/>
<dbReference type="GO" id="GO:0045202">
    <property type="term" value="C:synapse"/>
    <property type="evidence" value="ECO:0007669"/>
    <property type="project" value="TreeGrafter"/>
</dbReference>
<dbReference type="GO" id="GO:0030141">
    <property type="term" value="C:secretory granule"/>
    <property type="evidence" value="ECO:0007669"/>
    <property type="project" value="InterPro"/>
</dbReference>
<dbReference type="GO" id="GO:0030659">
    <property type="term" value="C:cytoplasmic vesicle membrane"/>
    <property type="evidence" value="ECO:0007669"/>
    <property type="project" value="UniProtKB-SubCell"/>
</dbReference>
<gene>
    <name evidence="8" type="ORF">P5673_015677</name>
</gene>
<keyword evidence="9" id="KW-1185">Reference proteome</keyword>
<feature type="compositionally biased region" description="Basic and acidic residues" evidence="3">
    <location>
        <begin position="220"/>
        <end position="235"/>
    </location>
</feature>
<proteinExistence type="predicted"/>
<dbReference type="InterPro" id="IPR000387">
    <property type="entry name" value="Tyr_Pase_dom"/>
</dbReference>
<dbReference type="PROSITE" id="PS50056">
    <property type="entry name" value="TYR_PHOSPHATASE_2"/>
    <property type="match status" value="1"/>
</dbReference>
<dbReference type="PRINTS" id="PR00700">
    <property type="entry name" value="PRTYPHPHTASE"/>
</dbReference>
<keyword evidence="4" id="KW-0812">Transmembrane</keyword>
<dbReference type="PROSITE" id="PS00383">
    <property type="entry name" value="TYR_PHOSPHATASE_1"/>
    <property type="match status" value="1"/>
</dbReference>
<evidence type="ECO:0000256" key="5">
    <source>
        <dbReference type="SAM" id="SignalP"/>
    </source>
</evidence>
<evidence type="ECO:0000256" key="1">
    <source>
        <dbReference type="ARBA" id="ARBA00004358"/>
    </source>
</evidence>
<evidence type="ECO:0000259" key="6">
    <source>
        <dbReference type="PROSITE" id="PS50055"/>
    </source>
</evidence>
<dbReference type="PANTHER" id="PTHR46106:SF4">
    <property type="entry name" value="IA-2 PROTEIN TYROSINE PHOSPHATASE, ISOFORM C"/>
    <property type="match status" value="1"/>
</dbReference>
<organism evidence="8 9">
    <name type="scientific">Acropora cervicornis</name>
    <name type="common">Staghorn coral</name>
    <dbReference type="NCBI Taxonomy" id="6130"/>
    <lineage>
        <taxon>Eukaryota</taxon>
        <taxon>Metazoa</taxon>
        <taxon>Cnidaria</taxon>
        <taxon>Anthozoa</taxon>
        <taxon>Hexacorallia</taxon>
        <taxon>Scleractinia</taxon>
        <taxon>Astrocoeniina</taxon>
        <taxon>Acroporidae</taxon>
        <taxon>Acropora</taxon>
    </lineage>
</organism>
<dbReference type="InterPro" id="IPR016130">
    <property type="entry name" value="Tyr_Pase_AS"/>
</dbReference>
<dbReference type="PROSITE" id="PS50055">
    <property type="entry name" value="TYR_PHOSPHATASE_PTP"/>
    <property type="match status" value="1"/>
</dbReference>
<feature type="chain" id="PRO_5042163336" evidence="5">
    <location>
        <begin position="28"/>
        <end position="971"/>
    </location>
</feature>
<dbReference type="SMART" id="SM00194">
    <property type="entry name" value="PTPc"/>
    <property type="match status" value="1"/>
</dbReference>
<feature type="region of interest" description="Disordered" evidence="3">
    <location>
        <begin position="119"/>
        <end position="145"/>
    </location>
</feature>
<evidence type="ECO:0000256" key="4">
    <source>
        <dbReference type="SAM" id="Phobius"/>
    </source>
</evidence>
<comment type="subcellular location">
    <subcellularLocation>
        <location evidence="1">Cytoplasmic vesicle membrane</location>
        <topology evidence="1">Single-pass type I membrane protein</topology>
    </subcellularLocation>
</comment>
<dbReference type="EMBL" id="JARQWQ010000033">
    <property type="protein sequence ID" value="KAK2561209.1"/>
    <property type="molecule type" value="Genomic_DNA"/>
</dbReference>
<evidence type="ECO:0000313" key="9">
    <source>
        <dbReference type="Proteomes" id="UP001249851"/>
    </source>
</evidence>
<dbReference type="Gene3D" id="3.90.190.10">
    <property type="entry name" value="Protein tyrosine phosphatase superfamily"/>
    <property type="match status" value="1"/>
</dbReference>
<dbReference type="InterPro" id="IPR003595">
    <property type="entry name" value="Tyr_Pase_cat"/>
</dbReference>
<feature type="domain" description="Tyrosine-protein phosphatase" evidence="6">
    <location>
        <begin position="627"/>
        <end position="961"/>
    </location>
</feature>
<comment type="caution">
    <text evidence="8">The sequence shown here is derived from an EMBL/GenBank/DDBJ whole genome shotgun (WGS) entry which is preliminary data.</text>
</comment>
<reference evidence="8" key="1">
    <citation type="journal article" date="2023" name="G3 (Bethesda)">
        <title>Whole genome assembly and annotation of the endangered Caribbean coral Acropora cervicornis.</title>
        <authorList>
            <person name="Selwyn J.D."/>
            <person name="Vollmer S.V."/>
        </authorList>
    </citation>
    <scope>NUCLEOTIDE SEQUENCE</scope>
    <source>
        <strain evidence="8">K2</strain>
    </source>
</reference>
<dbReference type="Proteomes" id="UP001249851">
    <property type="component" value="Unassembled WGS sequence"/>
</dbReference>
<feature type="transmembrane region" description="Helical" evidence="4">
    <location>
        <begin position="463"/>
        <end position="488"/>
    </location>
</feature>
<dbReference type="Pfam" id="PF00102">
    <property type="entry name" value="Y_phosphatase"/>
    <property type="match status" value="2"/>
</dbReference>
<dbReference type="PANTHER" id="PTHR46106">
    <property type="entry name" value="IA-2 PROTEIN TYROSINE PHOSPHATASE, ISOFORM C"/>
    <property type="match status" value="1"/>
</dbReference>
<dbReference type="GO" id="GO:0051046">
    <property type="term" value="P:regulation of secretion"/>
    <property type="evidence" value="ECO:0007669"/>
    <property type="project" value="TreeGrafter"/>
</dbReference>
<evidence type="ECO:0000259" key="7">
    <source>
        <dbReference type="PROSITE" id="PS50056"/>
    </source>
</evidence>
<keyword evidence="2" id="KW-0968">Cytoplasmic vesicle</keyword>
<dbReference type="InterPro" id="IPR029021">
    <property type="entry name" value="Prot-tyrosine_phosphatase-like"/>
</dbReference>
<evidence type="ECO:0000256" key="2">
    <source>
        <dbReference type="ARBA" id="ARBA00023329"/>
    </source>
</evidence>
<dbReference type="GO" id="GO:0004725">
    <property type="term" value="F:protein tyrosine phosphatase activity"/>
    <property type="evidence" value="ECO:0007669"/>
    <property type="project" value="InterPro"/>
</dbReference>
<feature type="region of interest" description="Disordered" evidence="3">
    <location>
        <begin position="215"/>
        <end position="292"/>
    </location>
</feature>
<dbReference type="InterPro" id="IPR000242">
    <property type="entry name" value="PTP_cat"/>
</dbReference>
<feature type="compositionally biased region" description="Polar residues" evidence="3">
    <location>
        <begin position="271"/>
        <end position="284"/>
    </location>
</feature>
<keyword evidence="8" id="KW-0675">Receptor</keyword>
<keyword evidence="4" id="KW-0472">Membrane</keyword>
<dbReference type="InterPro" id="IPR033522">
    <property type="entry name" value="IA-2/IA-2_beta"/>
</dbReference>
<evidence type="ECO:0000256" key="3">
    <source>
        <dbReference type="SAM" id="MobiDB-lite"/>
    </source>
</evidence>
<feature type="signal peptide" evidence="5">
    <location>
        <begin position="1"/>
        <end position="27"/>
    </location>
</feature>
<sequence length="971" mass="110697">MASKNLKSVLFLMVVFLDCGHLRDSVAVECRFKRDCNDGEYCDEYTQLCRRDLIEQSDFRSYNRGADRQRTRDDDYFITKDYYQYDNSNGVTSGQPDNSDWFVEKSGPMEEYQNLRDDLPVHDAGHDRRGHNNGRPLPPSNTENWDKTNNYVKHGLERGSNEKLSKKFEDNFKSIINDYKHQFKSKQYIQQDPRYHNSHSIGDQRESLQTRHHVLNSNSESDKSRQFRASKKENVYKSSKKSVVISSDLATAASSDKRIPPVPLSRETAPDPSSFQGNHLQTEKQAAGERTTDMKAGEGKVMVKGKVKPVKADIDQGPNPEKTYKRVEDFFQSQRESSIVEVPNAVKKEEASKLYKDNFIPVKDAREEVDKEQADSGSLKEGSIKVSLNKKVQDSKVKLKMAQTKYTLEKPDDVAKRIEKEPSVKDDVARKSGLEIKAADLEEVPSHKNKHTSRSVETQRPKYFLLTVIVVGCVTGVVLTAVAIYLMMRRQNEARGFKPVTLPGQEAAADYQELCRQLRATQGWDSAPVSTSTYQHVEKEKGLGAGRTPKYSWSEEPVVPNMDISTGHVVLSYMEDHLNNKDRLNKEWERQDSSFTKDFFEPLVWGEVCMGQAVDTELWFLLNWFLTHLTFKALKTYEAEPNSTETGKLERNMRKNRYSDVLPYDLNRVLLKETASATGTDYINASYIRDHDPKNPSYIATQGPLLQTVPDFWQMVWEQGVVVIVNLTKLSDLGLPQCHRYWPEEQQPIVTYRIYEVHLVSEHIWCEDYLVRSFYLKNLQVVLGSTPRPHLDISQLVCLLPVGILNLLSLFQSGVPGNYNSLRAKCTSTINKELSSLLVSVSKLEGWGLKPWTSETRTVTQFHFLSWPDLNVPSTPKPLLEFRRKVNKCFRGRASPVVVHCSGGVGRTGTYILIDMVLNKMMRGAKEIDIAATVEHLRDQRPSMVKTKAQFEFALTAVAEEVNAILQALAK</sequence>
<dbReference type="SUPFAM" id="SSF52799">
    <property type="entry name" value="(Phosphotyrosine protein) phosphatases II"/>
    <property type="match status" value="1"/>
</dbReference>
<feature type="domain" description="Tyrosine specific protein phosphatases" evidence="7">
    <location>
        <begin position="880"/>
        <end position="952"/>
    </location>
</feature>
<accession>A0AAD9QH49</accession>
<protein>
    <submittedName>
        <fullName evidence="8">Receptor-type tyrosine-protein phosphatase N2</fullName>
    </submittedName>
</protein>
<keyword evidence="5" id="KW-0732">Signal</keyword>
<name>A0AAD9QH49_ACRCE</name>